<feature type="transmembrane region" description="Helical" evidence="12">
    <location>
        <begin position="51"/>
        <end position="69"/>
    </location>
</feature>
<dbReference type="GO" id="GO:0005886">
    <property type="term" value="C:plasma membrane"/>
    <property type="evidence" value="ECO:0007669"/>
    <property type="project" value="UniProtKB-SubCell"/>
</dbReference>
<comment type="subcellular location">
    <subcellularLocation>
        <location evidence="1">Cell membrane</location>
        <topology evidence="1">Multi-pass membrane protein</topology>
    </subcellularLocation>
</comment>
<evidence type="ECO:0000256" key="1">
    <source>
        <dbReference type="ARBA" id="ARBA00004651"/>
    </source>
</evidence>
<feature type="transmembrane region" description="Helical" evidence="12">
    <location>
        <begin position="17"/>
        <end position="39"/>
    </location>
</feature>
<feature type="domain" description="G-protein coupled receptors family 1 profile" evidence="13">
    <location>
        <begin position="30"/>
        <end position="298"/>
    </location>
</feature>
<keyword evidence="15" id="KW-1185">Reference proteome</keyword>
<feature type="transmembrane region" description="Helical" evidence="12">
    <location>
        <begin position="241"/>
        <end position="262"/>
    </location>
</feature>
<dbReference type="GO" id="GO:0004930">
    <property type="term" value="F:G protein-coupled receptor activity"/>
    <property type="evidence" value="ECO:0007669"/>
    <property type="project" value="UniProtKB-KW"/>
</dbReference>
<dbReference type="Proteomes" id="UP001168821">
    <property type="component" value="Unassembled WGS sequence"/>
</dbReference>
<dbReference type="PANTHER" id="PTHR11866:SF16">
    <property type="entry name" value="PROSTAGLANDIN E2 RECEPTOR EP4 SUBTYPE-LIKE PROTEIN"/>
    <property type="match status" value="1"/>
</dbReference>
<dbReference type="AlphaFoldDB" id="A0AA38HL77"/>
<comment type="similarity">
    <text evidence="2 11">Belongs to the G-protein coupled receptor 1 family.</text>
</comment>
<sequence length="349" mass="39910">MDNNTCEGMVEVGVLRYTIITLVFFIGVAGNIAALWILYRSARTRNKKHVLMLRCLAVNDLVAEVGMFTVITLQKYELVPIYWRCVGFVLLRAFGLGSGCVAFVMALERWVALTRPFYYQQLVTYRMIKIFIFSLWCGGALLTYLPLFGFGLYYKGEPDDHHDGKCCRYRDATELSDKIYAYIFFIFGTALCFCIAFCNLTVIWELSKIRSNDRVLVRRVSRSTMNSRIAAAKCQTPEEIAFAKLMAVICIIFVVCWAPQMISIPLAQFWKNSTFDKVFAKMANFLMCTYFTLDPYVYVLQRYIEKKKIVLRCCCPRRYKGSIPTSSVTAGTPTSVLLHPPSFTSLSVM</sequence>
<evidence type="ECO:0000259" key="13">
    <source>
        <dbReference type="PROSITE" id="PS50262"/>
    </source>
</evidence>
<evidence type="ECO:0000256" key="10">
    <source>
        <dbReference type="ARBA" id="ARBA00023224"/>
    </source>
</evidence>
<evidence type="ECO:0000256" key="4">
    <source>
        <dbReference type="ARBA" id="ARBA00022692"/>
    </source>
</evidence>
<accession>A0AA38HL77</accession>
<keyword evidence="7 12" id="KW-0472">Membrane</keyword>
<keyword evidence="3" id="KW-1003">Cell membrane</keyword>
<dbReference type="Gene3D" id="1.20.1070.10">
    <property type="entry name" value="Rhodopsin 7-helix transmembrane proteins"/>
    <property type="match status" value="1"/>
</dbReference>
<keyword evidence="6 11" id="KW-0297">G-protein coupled receptor</keyword>
<dbReference type="SUPFAM" id="SSF81321">
    <property type="entry name" value="Family A G protein-coupled receptor-like"/>
    <property type="match status" value="1"/>
</dbReference>
<evidence type="ECO:0000256" key="11">
    <source>
        <dbReference type="RuleBase" id="RU000688"/>
    </source>
</evidence>
<dbReference type="InterPro" id="IPR000276">
    <property type="entry name" value="GPCR_Rhodpsn"/>
</dbReference>
<gene>
    <name evidence="14" type="ORF">Zmor_002651</name>
</gene>
<feature type="transmembrane region" description="Helical" evidence="12">
    <location>
        <begin position="179"/>
        <end position="204"/>
    </location>
</feature>
<evidence type="ECO:0000313" key="15">
    <source>
        <dbReference type="Proteomes" id="UP001168821"/>
    </source>
</evidence>
<keyword evidence="5 12" id="KW-1133">Transmembrane helix</keyword>
<evidence type="ECO:0000256" key="3">
    <source>
        <dbReference type="ARBA" id="ARBA00022475"/>
    </source>
</evidence>
<evidence type="ECO:0000256" key="7">
    <source>
        <dbReference type="ARBA" id="ARBA00023136"/>
    </source>
</evidence>
<evidence type="ECO:0000313" key="14">
    <source>
        <dbReference type="EMBL" id="KAJ3639286.1"/>
    </source>
</evidence>
<evidence type="ECO:0000256" key="8">
    <source>
        <dbReference type="ARBA" id="ARBA00023170"/>
    </source>
</evidence>
<feature type="transmembrane region" description="Helical" evidence="12">
    <location>
        <begin position="282"/>
        <end position="300"/>
    </location>
</feature>
<keyword evidence="10 11" id="KW-0807">Transducer</keyword>
<dbReference type="EMBL" id="JALNTZ010000010">
    <property type="protein sequence ID" value="KAJ3639286.1"/>
    <property type="molecule type" value="Genomic_DNA"/>
</dbReference>
<keyword evidence="4 11" id="KW-0812">Transmembrane</keyword>
<dbReference type="GO" id="GO:0007204">
    <property type="term" value="P:positive regulation of cytosolic calcium ion concentration"/>
    <property type="evidence" value="ECO:0007669"/>
    <property type="project" value="TreeGrafter"/>
</dbReference>
<proteinExistence type="inferred from homology"/>
<dbReference type="PROSITE" id="PS00237">
    <property type="entry name" value="G_PROTEIN_RECEP_F1_1"/>
    <property type="match status" value="1"/>
</dbReference>
<dbReference type="Pfam" id="PF00001">
    <property type="entry name" value="7tm_1"/>
    <property type="match status" value="1"/>
</dbReference>
<evidence type="ECO:0000256" key="6">
    <source>
        <dbReference type="ARBA" id="ARBA00023040"/>
    </source>
</evidence>
<feature type="transmembrane region" description="Helical" evidence="12">
    <location>
        <begin position="128"/>
        <end position="154"/>
    </location>
</feature>
<keyword evidence="8 11" id="KW-0675">Receptor</keyword>
<dbReference type="PRINTS" id="PR00237">
    <property type="entry name" value="GPCRRHODOPSN"/>
</dbReference>
<organism evidence="14 15">
    <name type="scientific">Zophobas morio</name>
    <dbReference type="NCBI Taxonomy" id="2755281"/>
    <lineage>
        <taxon>Eukaryota</taxon>
        <taxon>Metazoa</taxon>
        <taxon>Ecdysozoa</taxon>
        <taxon>Arthropoda</taxon>
        <taxon>Hexapoda</taxon>
        <taxon>Insecta</taxon>
        <taxon>Pterygota</taxon>
        <taxon>Neoptera</taxon>
        <taxon>Endopterygota</taxon>
        <taxon>Coleoptera</taxon>
        <taxon>Polyphaga</taxon>
        <taxon>Cucujiformia</taxon>
        <taxon>Tenebrionidae</taxon>
        <taxon>Zophobas</taxon>
    </lineage>
</organism>
<dbReference type="InterPro" id="IPR008365">
    <property type="entry name" value="Prostanoid_rcpt"/>
</dbReference>
<reference evidence="14" key="1">
    <citation type="journal article" date="2023" name="G3 (Bethesda)">
        <title>Whole genome assemblies of Zophobas morio and Tenebrio molitor.</title>
        <authorList>
            <person name="Kaur S."/>
            <person name="Stinson S.A."/>
            <person name="diCenzo G.C."/>
        </authorList>
    </citation>
    <scope>NUCLEOTIDE SEQUENCE</scope>
    <source>
        <strain evidence="14">QUZm001</strain>
    </source>
</reference>
<evidence type="ECO:0000256" key="5">
    <source>
        <dbReference type="ARBA" id="ARBA00022989"/>
    </source>
</evidence>
<feature type="transmembrane region" description="Helical" evidence="12">
    <location>
        <begin position="81"/>
        <end position="107"/>
    </location>
</feature>
<evidence type="ECO:0000256" key="12">
    <source>
        <dbReference type="SAM" id="Phobius"/>
    </source>
</evidence>
<dbReference type="InterPro" id="IPR017452">
    <property type="entry name" value="GPCR_Rhodpsn_7TM"/>
</dbReference>
<dbReference type="GO" id="GO:0007189">
    <property type="term" value="P:adenylate cyclase-activating G protein-coupled receptor signaling pathway"/>
    <property type="evidence" value="ECO:0007669"/>
    <property type="project" value="TreeGrafter"/>
</dbReference>
<evidence type="ECO:0000256" key="2">
    <source>
        <dbReference type="ARBA" id="ARBA00010663"/>
    </source>
</evidence>
<dbReference type="PANTHER" id="PTHR11866">
    <property type="entry name" value="G-PROTEIN COUPLED RECEPTOR FAMILY 1 MEMBER"/>
    <property type="match status" value="1"/>
</dbReference>
<name>A0AA38HL77_9CUCU</name>
<protein>
    <recommendedName>
        <fullName evidence="13">G-protein coupled receptors family 1 profile domain-containing protein</fullName>
    </recommendedName>
</protein>
<evidence type="ECO:0000256" key="9">
    <source>
        <dbReference type="ARBA" id="ARBA00023180"/>
    </source>
</evidence>
<keyword evidence="9" id="KW-0325">Glycoprotein</keyword>
<dbReference type="PROSITE" id="PS50262">
    <property type="entry name" value="G_PROTEIN_RECEP_F1_2"/>
    <property type="match status" value="1"/>
</dbReference>
<comment type="caution">
    <text evidence="14">The sequence shown here is derived from an EMBL/GenBank/DDBJ whole genome shotgun (WGS) entry which is preliminary data.</text>
</comment>